<organism evidence="1 2">
    <name type="scientific">Virgisporangium aliadipatigenens</name>
    <dbReference type="NCBI Taxonomy" id="741659"/>
    <lineage>
        <taxon>Bacteria</taxon>
        <taxon>Bacillati</taxon>
        <taxon>Actinomycetota</taxon>
        <taxon>Actinomycetes</taxon>
        <taxon>Micromonosporales</taxon>
        <taxon>Micromonosporaceae</taxon>
        <taxon>Virgisporangium</taxon>
    </lineage>
</organism>
<name>A0A8J3YSH2_9ACTN</name>
<sequence>MDIEGSARRDDLAFRRMRDDLYEILDRVTLGDGISATALSCQDCGDGMRVIVPLDVVPPASIVDAFVAGLTAGLREHRRYVDAHARIRLRVSFDIGLIESHRHNWTGEPLIRAARLVDALPVRDALATARDLDLVVVVSDEMFRTVVRHGFGMYGPTRFREIQVQIKEFNSPAWLLESDIAARCSSCPCR</sequence>
<comment type="caution">
    <text evidence="1">The sequence shown here is derived from an EMBL/GenBank/DDBJ whole genome shotgun (WGS) entry which is preliminary data.</text>
</comment>
<proteinExistence type="predicted"/>
<dbReference type="AlphaFoldDB" id="A0A8J3YSH2"/>
<accession>A0A8J3YSH2</accession>
<protein>
    <submittedName>
        <fullName evidence="1">Uncharacterized protein</fullName>
    </submittedName>
</protein>
<dbReference type="EMBL" id="BOPF01000040">
    <property type="protein sequence ID" value="GIJ50879.1"/>
    <property type="molecule type" value="Genomic_DNA"/>
</dbReference>
<reference evidence="1" key="1">
    <citation type="submission" date="2021-01" db="EMBL/GenBank/DDBJ databases">
        <title>Whole genome shotgun sequence of Virgisporangium aliadipatigenens NBRC 105644.</title>
        <authorList>
            <person name="Komaki H."/>
            <person name="Tamura T."/>
        </authorList>
    </citation>
    <scope>NUCLEOTIDE SEQUENCE</scope>
    <source>
        <strain evidence="1">NBRC 105644</strain>
    </source>
</reference>
<gene>
    <name evidence="1" type="ORF">Val02_77650</name>
</gene>
<evidence type="ECO:0000313" key="1">
    <source>
        <dbReference type="EMBL" id="GIJ50879.1"/>
    </source>
</evidence>
<dbReference type="Proteomes" id="UP000619260">
    <property type="component" value="Unassembled WGS sequence"/>
</dbReference>
<keyword evidence="2" id="KW-1185">Reference proteome</keyword>
<evidence type="ECO:0000313" key="2">
    <source>
        <dbReference type="Proteomes" id="UP000619260"/>
    </source>
</evidence>